<keyword evidence="1" id="KW-0472">Membrane</keyword>
<evidence type="ECO:0000256" key="1">
    <source>
        <dbReference type="SAM" id="Phobius"/>
    </source>
</evidence>
<accession>A0A1A9QDG0</accession>
<reference evidence="3" key="1">
    <citation type="submission" date="2016-04" db="EMBL/GenBank/DDBJ databases">
        <authorList>
            <person name="Quiroz-Castaneda R.E."/>
            <person name="Martinez-Ocampo F."/>
        </authorList>
    </citation>
    <scope>NUCLEOTIDE SEQUENCE [LARGE SCALE GENOMIC DNA]</scope>
    <source>
        <strain evidence="3">INIFAP01</strain>
    </source>
</reference>
<dbReference type="Proteomes" id="UP000077623">
    <property type="component" value="Unassembled WGS sequence"/>
</dbReference>
<keyword evidence="1" id="KW-1133">Transmembrane helix</keyword>
<sequence>MLLFDGVFGLDPLLISCFFFTLFVWTFSISVVIPIVVRKQMDRTLKILCSVCGILSVIFFIIFLVTLPEGYGWFGFWKKKSNLFPSIVK</sequence>
<evidence type="ECO:0000313" key="3">
    <source>
        <dbReference type="Proteomes" id="UP000077623"/>
    </source>
</evidence>
<feature type="transmembrane region" description="Helical" evidence="1">
    <location>
        <begin position="47"/>
        <end position="67"/>
    </location>
</feature>
<organism evidence="2 3">
    <name type="scientific">Candidatus Mycoplasma haematobovis</name>
    <dbReference type="NCBI Taxonomy" id="432608"/>
    <lineage>
        <taxon>Bacteria</taxon>
        <taxon>Bacillati</taxon>
        <taxon>Mycoplasmatota</taxon>
        <taxon>Mollicutes</taxon>
        <taxon>Mycoplasmataceae</taxon>
        <taxon>Mycoplasma</taxon>
    </lineage>
</organism>
<keyword evidence="3" id="KW-1185">Reference proteome</keyword>
<proteinExistence type="predicted"/>
<dbReference type="EMBL" id="LWUJ01000011">
    <property type="protein sequence ID" value="OAL10278.1"/>
    <property type="molecule type" value="Genomic_DNA"/>
</dbReference>
<evidence type="ECO:0000313" key="2">
    <source>
        <dbReference type="EMBL" id="OAL10278.1"/>
    </source>
</evidence>
<protein>
    <submittedName>
        <fullName evidence="2">Uncharacterized protein</fullName>
    </submittedName>
</protein>
<name>A0A1A9QDG0_9MOLU</name>
<comment type="caution">
    <text evidence="2">The sequence shown here is derived from an EMBL/GenBank/DDBJ whole genome shotgun (WGS) entry which is preliminary data.</text>
</comment>
<keyword evidence="1" id="KW-0812">Transmembrane</keyword>
<feature type="transmembrane region" description="Helical" evidence="1">
    <location>
        <begin position="12"/>
        <end position="35"/>
    </location>
</feature>
<gene>
    <name evidence="2" type="ORF">A6V39_02430</name>
</gene>
<dbReference type="AlphaFoldDB" id="A0A1A9QDG0"/>
<dbReference type="STRING" id="432608.A6V39_02430"/>